<gene>
    <name evidence="2" type="ORF">DAPPUDRAFT_234919</name>
</gene>
<name>E9FXS5_DAPPU</name>
<accession>E9FXS5</accession>
<dbReference type="KEGG" id="dpx:DAPPUDRAFT_234919"/>
<dbReference type="HOGENOM" id="CLU_1604405_0_0_1"/>
<dbReference type="InParanoid" id="E9FXS5"/>
<protein>
    <submittedName>
        <fullName evidence="2">Uncharacterized protein</fullName>
    </submittedName>
</protein>
<organism evidence="2 3">
    <name type="scientific">Daphnia pulex</name>
    <name type="common">Water flea</name>
    <dbReference type="NCBI Taxonomy" id="6669"/>
    <lineage>
        <taxon>Eukaryota</taxon>
        <taxon>Metazoa</taxon>
        <taxon>Ecdysozoa</taxon>
        <taxon>Arthropoda</taxon>
        <taxon>Crustacea</taxon>
        <taxon>Branchiopoda</taxon>
        <taxon>Diplostraca</taxon>
        <taxon>Cladocera</taxon>
        <taxon>Anomopoda</taxon>
        <taxon>Daphniidae</taxon>
        <taxon>Daphnia</taxon>
    </lineage>
</organism>
<keyword evidence="3" id="KW-1185">Reference proteome</keyword>
<feature type="region of interest" description="Disordered" evidence="1">
    <location>
        <begin position="137"/>
        <end position="156"/>
    </location>
</feature>
<feature type="compositionally biased region" description="Polar residues" evidence="1">
    <location>
        <begin position="147"/>
        <end position="156"/>
    </location>
</feature>
<evidence type="ECO:0000256" key="1">
    <source>
        <dbReference type="SAM" id="MobiDB-lite"/>
    </source>
</evidence>
<dbReference type="Proteomes" id="UP000000305">
    <property type="component" value="Unassembled WGS sequence"/>
</dbReference>
<reference evidence="2 3" key="1">
    <citation type="journal article" date="2011" name="Science">
        <title>The ecoresponsive genome of Daphnia pulex.</title>
        <authorList>
            <person name="Colbourne J.K."/>
            <person name="Pfrender M.E."/>
            <person name="Gilbert D."/>
            <person name="Thomas W.K."/>
            <person name="Tucker A."/>
            <person name="Oakley T.H."/>
            <person name="Tokishita S."/>
            <person name="Aerts A."/>
            <person name="Arnold G.J."/>
            <person name="Basu M.K."/>
            <person name="Bauer D.J."/>
            <person name="Caceres C.E."/>
            <person name="Carmel L."/>
            <person name="Casola C."/>
            <person name="Choi J.H."/>
            <person name="Detter J.C."/>
            <person name="Dong Q."/>
            <person name="Dusheyko S."/>
            <person name="Eads B.D."/>
            <person name="Frohlich T."/>
            <person name="Geiler-Samerotte K.A."/>
            <person name="Gerlach D."/>
            <person name="Hatcher P."/>
            <person name="Jogdeo S."/>
            <person name="Krijgsveld J."/>
            <person name="Kriventseva E.V."/>
            <person name="Kultz D."/>
            <person name="Laforsch C."/>
            <person name="Lindquist E."/>
            <person name="Lopez J."/>
            <person name="Manak J.R."/>
            <person name="Muller J."/>
            <person name="Pangilinan J."/>
            <person name="Patwardhan R.P."/>
            <person name="Pitluck S."/>
            <person name="Pritham E.J."/>
            <person name="Rechtsteiner A."/>
            <person name="Rho M."/>
            <person name="Rogozin I.B."/>
            <person name="Sakarya O."/>
            <person name="Salamov A."/>
            <person name="Schaack S."/>
            <person name="Shapiro H."/>
            <person name="Shiga Y."/>
            <person name="Skalitzky C."/>
            <person name="Smith Z."/>
            <person name="Souvorov A."/>
            <person name="Sung W."/>
            <person name="Tang Z."/>
            <person name="Tsuchiya D."/>
            <person name="Tu H."/>
            <person name="Vos H."/>
            <person name="Wang M."/>
            <person name="Wolf Y.I."/>
            <person name="Yamagata H."/>
            <person name="Yamada T."/>
            <person name="Ye Y."/>
            <person name="Shaw J.R."/>
            <person name="Andrews J."/>
            <person name="Crease T.J."/>
            <person name="Tang H."/>
            <person name="Lucas S.M."/>
            <person name="Robertson H.M."/>
            <person name="Bork P."/>
            <person name="Koonin E.V."/>
            <person name="Zdobnov E.M."/>
            <person name="Grigoriev I.V."/>
            <person name="Lynch M."/>
            <person name="Boore J.L."/>
        </authorList>
    </citation>
    <scope>NUCLEOTIDE SEQUENCE [LARGE SCALE GENOMIC DNA]</scope>
</reference>
<dbReference type="EMBL" id="GL732526">
    <property type="protein sequence ID" value="EFX88235.1"/>
    <property type="molecule type" value="Genomic_DNA"/>
</dbReference>
<dbReference type="AlphaFoldDB" id="E9FXS5"/>
<evidence type="ECO:0000313" key="2">
    <source>
        <dbReference type="EMBL" id="EFX88235.1"/>
    </source>
</evidence>
<proteinExistence type="predicted"/>
<sequence length="166" mass="18284">MAATWGGGRGGRPEENVVSPTNFLGKKVWMVSRLSLNVSNRGEAANKFQSLFQLHETKRHQSFLLRAISSTTEHNWNICLSENALKQSEFDVPFATVRSCPKRYATVAETAPSALLFCRRDARDNGIPCKLQLDHPISSLPTPPSRPTHNGPSSSITSFCFILPGS</sequence>
<evidence type="ECO:0000313" key="3">
    <source>
        <dbReference type="Proteomes" id="UP000000305"/>
    </source>
</evidence>